<evidence type="ECO:0000259" key="1">
    <source>
        <dbReference type="Pfam" id="PF12633"/>
    </source>
</evidence>
<accession>A0ABQ5KFE8</accession>
<dbReference type="Pfam" id="PF12633">
    <property type="entry name" value="Adenyl_cycl_N"/>
    <property type="match status" value="1"/>
</dbReference>
<protein>
    <submittedName>
        <fullName evidence="2">Adenylate cyclase, class-I like protein</fullName>
    </submittedName>
</protein>
<dbReference type="InterPro" id="IPR000274">
    <property type="entry name" value="Adenylate_cyclase_1"/>
</dbReference>
<name>A0ABQ5KFE8_9EUKA</name>
<dbReference type="Proteomes" id="UP001057375">
    <property type="component" value="Unassembled WGS sequence"/>
</dbReference>
<sequence length="129" mass="14566">STPIEAFMSIGSTGTIAQTPDSDLDCWVCCNFTGRSAESRENLGVKLQAIEKWAMNDFGLEIHFFIMDTREIRDNLFGLSDEESSGSAQSAILKEEFYRTALLMAGKPPLWWFTPPEAAKRHMLTQKRK</sequence>
<dbReference type="PANTHER" id="PTHR38760:SF1">
    <property type="entry name" value="ADENYLATE CYCLASE"/>
    <property type="match status" value="1"/>
</dbReference>
<dbReference type="PANTHER" id="PTHR38760">
    <property type="entry name" value="ADENYLATE CYCLASE"/>
    <property type="match status" value="1"/>
</dbReference>
<dbReference type="EMBL" id="BQXS01001965">
    <property type="protein sequence ID" value="GKT31256.1"/>
    <property type="molecule type" value="Genomic_DNA"/>
</dbReference>
<evidence type="ECO:0000313" key="2">
    <source>
        <dbReference type="EMBL" id="GKT31256.1"/>
    </source>
</evidence>
<dbReference type="InterPro" id="IPR024685">
    <property type="entry name" value="Adenylate_cyclase_1_N"/>
</dbReference>
<feature type="domain" description="Adenylate cyclase class-I N-terminal" evidence="1">
    <location>
        <begin position="2"/>
        <end position="112"/>
    </location>
</feature>
<evidence type="ECO:0000313" key="3">
    <source>
        <dbReference type="Proteomes" id="UP001057375"/>
    </source>
</evidence>
<keyword evidence="3" id="KW-1185">Reference proteome</keyword>
<proteinExistence type="predicted"/>
<organism evidence="2 3">
    <name type="scientific">Aduncisulcus paluster</name>
    <dbReference type="NCBI Taxonomy" id="2918883"/>
    <lineage>
        <taxon>Eukaryota</taxon>
        <taxon>Metamonada</taxon>
        <taxon>Carpediemonas-like organisms</taxon>
        <taxon>Aduncisulcus</taxon>
    </lineage>
</organism>
<feature type="non-terminal residue" evidence="2">
    <location>
        <position position="1"/>
    </location>
</feature>
<reference evidence="2" key="1">
    <citation type="submission" date="2022-03" db="EMBL/GenBank/DDBJ databases">
        <title>Draft genome sequence of Aduncisulcus paluster, a free-living microaerophilic Fornicata.</title>
        <authorList>
            <person name="Yuyama I."/>
            <person name="Kume K."/>
            <person name="Tamura T."/>
            <person name="Inagaki Y."/>
            <person name="Hashimoto T."/>
        </authorList>
    </citation>
    <scope>NUCLEOTIDE SEQUENCE</scope>
    <source>
        <strain evidence="2">NY0171</strain>
    </source>
</reference>
<gene>
    <name evidence="2" type="ORF">ADUPG1_001927</name>
</gene>
<comment type="caution">
    <text evidence="2">The sequence shown here is derived from an EMBL/GenBank/DDBJ whole genome shotgun (WGS) entry which is preliminary data.</text>
</comment>